<evidence type="ECO:0000256" key="1">
    <source>
        <dbReference type="SAM" id="Coils"/>
    </source>
</evidence>
<organism evidence="4 5">
    <name type="scientific">Bacteroides caccae CL03T12C61</name>
    <dbReference type="NCBI Taxonomy" id="997873"/>
    <lineage>
        <taxon>Bacteria</taxon>
        <taxon>Pseudomonadati</taxon>
        <taxon>Bacteroidota</taxon>
        <taxon>Bacteroidia</taxon>
        <taxon>Bacteroidales</taxon>
        <taxon>Bacteroidaceae</taxon>
        <taxon>Bacteroides</taxon>
    </lineage>
</organism>
<feature type="region of interest" description="Disordered" evidence="2">
    <location>
        <begin position="1452"/>
        <end position="1476"/>
    </location>
</feature>
<feature type="coiled-coil region" evidence="1">
    <location>
        <begin position="475"/>
        <end position="506"/>
    </location>
</feature>
<keyword evidence="5" id="KW-1185">Reference proteome</keyword>
<dbReference type="RefSeq" id="WP_005681071.1">
    <property type="nucleotide sequence ID" value="NZ_CAXUCB010000017.1"/>
</dbReference>
<dbReference type="HOGENOM" id="CLU_256109_0_0_10"/>
<dbReference type="NCBIfam" id="TIGR01760">
    <property type="entry name" value="tape_meas_TP901"/>
    <property type="match status" value="1"/>
</dbReference>
<evidence type="ECO:0000259" key="3">
    <source>
        <dbReference type="Pfam" id="PF10145"/>
    </source>
</evidence>
<sequence>MGIQNKDGALYFATGIDNSGLYSGRQEAMGIIKAMASEITAFDVFGGIGISAGIAFARAAKGAYDFEKQFQQSMKEVATLSNGIKGSLTDYMNQVMEITRTIPVEANEAAKALYQIVSAGHDGANGMKVLEASAKAAVGGVTDTATAADAITTVLNAYKLDASKAQEVSDQLFTTVRLGKTDFGQLGKSIAQAAPIAASFGIDIKEVLAAVASITKQGVPTSEAMTKIRAAILGTANQLGDAAFKGRTFQEALQLIYDKAGGSSTKMKELLGTDEALQAALMLTGEKAKEAASDLDEVNNSAGAAEAAFKEMASSAENQMKLLGNNITATLRPLGKEILKQISSAAQSINKAFDNGNAQESLKTIGALIVTVTTALAGYKGSILAISTAKQVYATVTAIVNKQRTIEIGKLVLSQGFYDAETGAIVKNMSTRVLLTKALKAQTIAQLKNAAAMLTNPYVLAAAAFAGLGYAIYKVVTAETEAERVQKRYNKLIEEQTRQLDELKSKTNSLVSVIQDENSTQYDKVKAYKQLQALMPTVFSNMDIETLKLMDHLSLNKQINDEINRRERIGAKTNLVLAQNELNSINSRLNKATKEQAESPSAQKAAVIQKIQEEKKIAEEELKVAQKRVDDILNIQKEAKEKAKPKELKIVSLRSNIDTLKSEITELKSLVEKEQEENNGWSPNAWLLDAKQHQLSKKEKELKALQGSGVSKKVETKTDKAYWTKQKDDATKALESIASAQKKQMDAGKFKGIDSAVITSYKENIKKLKEAETELKVYDSFSKQDDKAQKLHEEQEKYAILLDKQKLESQRQTEDLENQIAQSRIDAMVSGESKVRAQRELDNQKEIQVLKRQKEDYIRAVIRAEKDKYDAQEELNAKKDKSYRKKTFDPSIVKVNTIKFNELISNELIQQAIAPYKEEMQAWNEYLVEYGNFQQKKSAINAEYNQKIAEATTKGEKESLKKERDSKLKEVTFDELKKTINFADIFGDLNTQSTETLTKMRDKLKEIINKSAKDLKPTDLKELQEAFSNIDLKIAERNPFGELKQGIEGYKNATEAVIKAQEDLNTIQEGGEVVVGTYTDETGKLITKLLTQEQAERNLSDAQKGRLESQGKLTKAVNSIGQQGQQLVNAGNNLVDMLTNLGVEVPESISGALSGLGQIMNGLESIDLTKPFSIISSTTGILAGITKTISSFFGGPDGTAYYEGVKEQLEAINKVYDRIIDKSKEGIVFGGGFASVKSAIQALDNYEKKVINLQKIATASGRAGASWKSHSAEWHSNKNVGAVGGFEQMSDILGKSISSMTDLYSLSGDELFLIQSRMPEAWSLIDARIRENLDSIVACKDEANELRDALNQAMTGVDIDSFYNGFIDQLSDMDTSFEDMCDNFEGYLRKSIMAGLVASQYQDRINALYGQWSDAAQSDKEITEEEANALKNQYQQIVKDMMHNREEMAKSFGWDSDEDSKREVSKKGIATASQDSVTENNGRLAVVQEHTYSINEGVKQIYSNTDKIVEKLAYLSNMDKNMNEMMRNGDLIITYLSDISSHTARLEAIEKSIESIRMGIDTLNTKGITLKR</sequence>
<dbReference type="InterPro" id="IPR010090">
    <property type="entry name" value="Phage_tape_meas"/>
</dbReference>
<gene>
    <name evidence="4" type="ORF">HMPREF1061_01969</name>
</gene>
<feature type="coiled-coil region" evidence="1">
    <location>
        <begin position="1413"/>
        <end position="1440"/>
    </location>
</feature>
<comment type="caution">
    <text evidence="4">The sequence shown here is derived from an EMBL/GenBank/DDBJ whole genome shotgun (WGS) entry which is preliminary data.</text>
</comment>
<reference evidence="4 5" key="1">
    <citation type="submission" date="2012-02" db="EMBL/GenBank/DDBJ databases">
        <title>The Genome Sequence of Bacteroides caccae CL03T12C61.</title>
        <authorList>
            <consortium name="The Broad Institute Genome Sequencing Platform"/>
            <person name="Earl A."/>
            <person name="Ward D."/>
            <person name="Feldgarden M."/>
            <person name="Gevers D."/>
            <person name="Zitomersky N.L."/>
            <person name="Coyne M.J."/>
            <person name="Comstock L.E."/>
            <person name="Young S.K."/>
            <person name="Zeng Q."/>
            <person name="Gargeya S."/>
            <person name="Fitzgerald M."/>
            <person name="Haas B."/>
            <person name="Abouelleil A."/>
            <person name="Alvarado L."/>
            <person name="Arachchi H.M."/>
            <person name="Berlin A."/>
            <person name="Chapman S.B."/>
            <person name="Gearin G."/>
            <person name="Goldberg J."/>
            <person name="Griggs A."/>
            <person name="Gujja S."/>
            <person name="Hansen M."/>
            <person name="Heiman D."/>
            <person name="Howarth C."/>
            <person name="Larimer J."/>
            <person name="Lui A."/>
            <person name="MacDonald P.J.P."/>
            <person name="McCowen C."/>
            <person name="Montmayeur A."/>
            <person name="Murphy C."/>
            <person name="Neiman D."/>
            <person name="Pearson M."/>
            <person name="Priest M."/>
            <person name="Roberts A."/>
            <person name="Saif S."/>
            <person name="Shea T."/>
            <person name="Sisk P."/>
            <person name="Stolte C."/>
            <person name="Sykes S."/>
            <person name="Wortman J."/>
            <person name="Nusbaum C."/>
            <person name="Birren B."/>
        </authorList>
    </citation>
    <scope>NUCLEOTIDE SEQUENCE [LARGE SCALE GENOMIC DNA]</scope>
    <source>
        <strain evidence="4 5">CL03T12C61</strain>
    </source>
</reference>
<dbReference type="GeneID" id="75114637"/>
<dbReference type="OrthoDB" id="1414895at2"/>
<name>I9PVB4_9BACE</name>
<accession>I9PVB4</accession>
<dbReference type="PATRIC" id="fig|997873.3.peg.2064"/>
<evidence type="ECO:0000256" key="2">
    <source>
        <dbReference type="SAM" id="MobiDB-lite"/>
    </source>
</evidence>
<protein>
    <submittedName>
        <fullName evidence="4">Phage tail tape measure protein, TP901 family, core region</fullName>
    </submittedName>
</protein>
<keyword evidence="1" id="KW-0175">Coiled coil</keyword>
<feature type="domain" description="Phage tail tape measure protein" evidence="3">
    <location>
        <begin position="94"/>
        <end position="266"/>
    </location>
</feature>
<dbReference type="Pfam" id="PF10145">
    <property type="entry name" value="PhageMin_Tail"/>
    <property type="match status" value="1"/>
</dbReference>
<feature type="coiled-coil region" evidence="1">
    <location>
        <begin position="575"/>
        <end position="708"/>
    </location>
</feature>
<evidence type="ECO:0000313" key="5">
    <source>
        <dbReference type="Proteomes" id="UP000002965"/>
    </source>
</evidence>
<feature type="coiled-coil region" evidence="1">
    <location>
        <begin position="847"/>
        <end position="881"/>
    </location>
</feature>
<dbReference type="Proteomes" id="UP000002965">
    <property type="component" value="Unassembled WGS sequence"/>
</dbReference>
<proteinExistence type="predicted"/>
<dbReference type="EMBL" id="AGXF01000007">
    <property type="protein sequence ID" value="EIY20363.1"/>
    <property type="molecule type" value="Genomic_DNA"/>
</dbReference>
<evidence type="ECO:0000313" key="4">
    <source>
        <dbReference type="EMBL" id="EIY20363.1"/>
    </source>
</evidence>